<evidence type="ECO:0000313" key="2">
    <source>
        <dbReference type="Proteomes" id="UP000694001"/>
    </source>
</evidence>
<sequence length="224" mass="23577">MPDGGCGPEQPIAERRRSMAARLAQRAEQRGTATREQVTEVVEAVLATLQGDLTQAEASLLSEVEQIGRTISAAKQEIAALRVEDINGTFIPSATDELDAIVEATARATNEILDACEVLDAVSAEAGGETAARLQAAATRIYEACSFQDITGQRITKVVATLKAIEERIAGILRAFGDRCVAETKAPPPPAAKRAGEAALLNGPQLPGNGVDQAEIDRLLASFD</sequence>
<evidence type="ECO:0000313" key="1">
    <source>
        <dbReference type="EMBL" id="QXM25287.1"/>
    </source>
</evidence>
<dbReference type="AlphaFoldDB" id="A0A975U3G7"/>
<organism evidence="1 2">
    <name type="scientific">Elioraea tepida</name>
    <dbReference type="NCBI Taxonomy" id="2843330"/>
    <lineage>
        <taxon>Bacteria</taxon>
        <taxon>Pseudomonadati</taxon>
        <taxon>Pseudomonadota</taxon>
        <taxon>Alphaproteobacteria</taxon>
        <taxon>Acetobacterales</taxon>
        <taxon>Elioraeaceae</taxon>
        <taxon>Elioraea</taxon>
    </lineage>
</organism>
<accession>A0A975U3G7</accession>
<dbReference type="GO" id="GO:0009288">
    <property type="term" value="C:bacterial-type flagellum"/>
    <property type="evidence" value="ECO:0007669"/>
    <property type="project" value="InterPro"/>
</dbReference>
<dbReference type="GO" id="GO:0003824">
    <property type="term" value="F:catalytic activity"/>
    <property type="evidence" value="ECO:0007669"/>
    <property type="project" value="InterPro"/>
</dbReference>
<name>A0A975U3G7_9PROT</name>
<keyword evidence="2" id="KW-1185">Reference proteome</keyword>
<dbReference type="RefSeq" id="WP_218286343.1">
    <property type="nucleotide sequence ID" value="NZ_CP076448.1"/>
</dbReference>
<dbReference type="Proteomes" id="UP000694001">
    <property type="component" value="Chromosome"/>
</dbReference>
<dbReference type="KEGG" id="elio:KO353_03320"/>
<gene>
    <name evidence="1" type="ORF">KO353_03320</name>
</gene>
<dbReference type="Pfam" id="PF04344">
    <property type="entry name" value="CheZ"/>
    <property type="match status" value="1"/>
</dbReference>
<dbReference type="GO" id="GO:0050920">
    <property type="term" value="P:regulation of chemotaxis"/>
    <property type="evidence" value="ECO:0007669"/>
    <property type="project" value="InterPro"/>
</dbReference>
<dbReference type="EMBL" id="CP076448">
    <property type="protein sequence ID" value="QXM25287.1"/>
    <property type="molecule type" value="Genomic_DNA"/>
</dbReference>
<dbReference type="InterPro" id="IPR007439">
    <property type="entry name" value="Chemotax_Pase_CheZ"/>
</dbReference>
<proteinExistence type="predicted"/>
<protein>
    <submittedName>
        <fullName evidence="1">Protein phosphatase CheZ</fullName>
    </submittedName>
</protein>
<reference evidence="1" key="1">
    <citation type="submission" date="2021-06" db="EMBL/GenBank/DDBJ databases">
        <title>Elioraea tepida, sp. nov., a moderately thermophilic aerobic anoxygenic phototrophic bacterium isolated from an alkaline siliceous hot spring mat community in Yellowstone National Park, WY, USA.</title>
        <authorList>
            <person name="Saini M.K."/>
            <person name="Yoshida S."/>
            <person name="Sebastian A."/>
            <person name="Hirose S."/>
            <person name="Hara E."/>
            <person name="Tamaki H."/>
            <person name="Soulier N.T."/>
            <person name="Albert I."/>
            <person name="Hanada S."/>
            <person name="Bryant D.A."/>
            <person name="Tank M."/>
        </authorList>
    </citation>
    <scope>NUCLEOTIDE SEQUENCE</scope>
    <source>
        <strain evidence="1">MS-P2</strain>
    </source>
</reference>